<comment type="caution">
    <text evidence="3">The sequence shown here is derived from an EMBL/GenBank/DDBJ whole genome shotgun (WGS) entry which is preliminary data.</text>
</comment>
<dbReference type="SUPFAM" id="SSF51430">
    <property type="entry name" value="NAD(P)-linked oxidoreductase"/>
    <property type="match status" value="1"/>
</dbReference>
<dbReference type="InterPro" id="IPR036812">
    <property type="entry name" value="NAD(P)_OxRdtase_dom_sf"/>
</dbReference>
<evidence type="ECO:0000259" key="2">
    <source>
        <dbReference type="Pfam" id="PF00248"/>
    </source>
</evidence>
<dbReference type="InterPro" id="IPR050791">
    <property type="entry name" value="Aldo-Keto_reductase"/>
</dbReference>
<gene>
    <name evidence="3" type="ORF">DI533_14275</name>
</gene>
<dbReference type="PANTHER" id="PTHR43625:SF40">
    <property type="entry name" value="ALDO-KETO REDUCTASE YAKC [NADP(+)]"/>
    <property type="match status" value="1"/>
</dbReference>
<dbReference type="PANTHER" id="PTHR43625">
    <property type="entry name" value="AFLATOXIN B1 ALDEHYDE REDUCTASE"/>
    <property type="match status" value="1"/>
</dbReference>
<accession>A0A2W5UFG3</accession>
<name>A0A2W5UFG3_CERSP</name>
<dbReference type="GO" id="GO:0016491">
    <property type="term" value="F:oxidoreductase activity"/>
    <property type="evidence" value="ECO:0007669"/>
    <property type="project" value="UniProtKB-KW"/>
</dbReference>
<reference evidence="3 4" key="1">
    <citation type="submission" date="2017-08" db="EMBL/GenBank/DDBJ databases">
        <title>Infants hospitalized years apart are colonized by the same room-sourced microbial strains.</title>
        <authorList>
            <person name="Brooks B."/>
            <person name="Olm M.R."/>
            <person name="Firek B.A."/>
            <person name="Baker R."/>
            <person name="Thomas B.C."/>
            <person name="Morowitz M.J."/>
            <person name="Banfield J.F."/>
        </authorList>
    </citation>
    <scope>NUCLEOTIDE SEQUENCE [LARGE SCALE GENOMIC DNA]</scope>
    <source>
        <strain evidence="3">S2_003_000_R2_11</strain>
    </source>
</reference>
<protein>
    <submittedName>
        <fullName evidence="3">Aldo/keto reductase</fullName>
    </submittedName>
</protein>
<proteinExistence type="predicted"/>
<dbReference type="EMBL" id="QFQS01000003">
    <property type="protein sequence ID" value="PZQ96750.1"/>
    <property type="molecule type" value="Genomic_DNA"/>
</dbReference>
<organism evidence="3 4">
    <name type="scientific">Cereibacter sphaeroides</name>
    <name type="common">Rhodobacter sphaeroides</name>
    <dbReference type="NCBI Taxonomy" id="1063"/>
    <lineage>
        <taxon>Bacteria</taxon>
        <taxon>Pseudomonadati</taxon>
        <taxon>Pseudomonadota</taxon>
        <taxon>Alphaproteobacteria</taxon>
        <taxon>Rhodobacterales</taxon>
        <taxon>Paracoccaceae</taxon>
        <taxon>Cereibacter</taxon>
    </lineage>
</organism>
<sequence>MQRRRLGATGPEVSAIGLGCMSFGGIFGPTDEEASQRCLDAAIDGGIDFLDVANIYGMGVCESVIGRFLKRRKPKVVIATKASIMNGPPRRFDNSEAHLRSELEGSLKRLGVDYVDLFYIHRREVERPIEEVVGTLKKLIDQGKIGGYGLSEVSPGTLRRAHAVHPCMAVQNEYSLWTRQPELGLIQTCAELGVAFVPFSPLARGVFGAPAIDANTLPEKDFRRSIPRFQEPDWSLNMARIAPFRAFCAEHGWTVPAAALAWVLDQGDHLIPIPGTRTAENLGAWVGASEIRFTDADRAEIARLLPVGFAHGDRYNLDQAITVERYC</sequence>
<dbReference type="GO" id="GO:0005737">
    <property type="term" value="C:cytoplasm"/>
    <property type="evidence" value="ECO:0007669"/>
    <property type="project" value="TreeGrafter"/>
</dbReference>
<evidence type="ECO:0000256" key="1">
    <source>
        <dbReference type="ARBA" id="ARBA00023002"/>
    </source>
</evidence>
<dbReference type="Proteomes" id="UP000248975">
    <property type="component" value="Unassembled WGS sequence"/>
</dbReference>
<keyword evidence="1" id="KW-0560">Oxidoreductase</keyword>
<dbReference type="Pfam" id="PF00248">
    <property type="entry name" value="Aldo_ket_red"/>
    <property type="match status" value="1"/>
</dbReference>
<evidence type="ECO:0000313" key="4">
    <source>
        <dbReference type="Proteomes" id="UP000248975"/>
    </source>
</evidence>
<dbReference type="InterPro" id="IPR023210">
    <property type="entry name" value="NADP_OxRdtase_dom"/>
</dbReference>
<evidence type="ECO:0000313" key="3">
    <source>
        <dbReference type="EMBL" id="PZQ96750.1"/>
    </source>
</evidence>
<dbReference type="Gene3D" id="3.20.20.100">
    <property type="entry name" value="NADP-dependent oxidoreductase domain"/>
    <property type="match status" value="1"/>
</dbReference>
<feature type="domain" description="NADP-dependent oxidoreductase" evidence="2">
    <location>
        <begin position="15"/>
        <end position="304"/>
    </location>
</feature>
<dbReference type="AlphaFoldDB" id="A0A2W5UFG3"/>